<sequence>MIEVHFAGENGLNSFLKTDLFSIQNSHANNLEFRFHIRISFLNRGNYFLQTLNAGNLSAIFGRTIYVI</sequence>
<evidence type="ECO:0000313" key="2">
    <source>
        <dbReference type="Proteomes" id="UP000266669"/>
    </source>
</evidence>
<dbReference type="Proteomes" id="UP000266669">
    <property type="component" value="Unassembled WGS sequence"/>
</dbReference>
<gene>
    <name evidence="1" type="ORF">DLM78_11790</name>
</gene>
<dbReference type="EMBL" id="QHCS01000002">
    <property type="protein sequence ID" value="RHX86487.1"/>
    <property type="molecule type" value="Genomic_DNA"/>
</dbReference>
<reference evidence="2" key="1">
    <citation type="submission" date="2018-05" db="EMBL/GenBank/DDBJ databases">
        <title>Leptospira yasudae sp. nov. and Leptospira stimsonii sp. nov., two pathogenic species of the genus Leptospira isolated from environmental sources.</title>
        <authorList>
            <person name="Casanovas-Massana A."/>
            <person name="Hamond C."/>
            <person name="Santos L.A."/>
            <person name="Hacker K.P."/>
            <person name="Balassiano I."/>
            <person name="Medeiros M.A."/>
            <person name="Reis M.G."/>
            <person name="Ko A.I."/>
            <person name="Wunder E.A."/>
        </authorList>
    </citation>
    <scope>NUCLEOTIDE SEQUENCE [LARGE SCALE GENOMIC DNA]</scope>
    <source>
        <strain evidence="2">AMB6-RJ</strain>
    </source>
</reference>
<organism evidence="1 2">
    <name type="scientific">Leptospira stimsonii</name>
    <dbReference type="NCBI Taxonomy" id="2202203"/>
    <lineage>
        <taxon>Bacteria</taxon>
        <taxon>Pseudomonadati</taxon>
        <taxon>Spirochaetota</taxon>
        <taxon>Spirochaetia</taxon>
        <taxon>Leptospirales</taxon>
        <taxon>Leptospiraceae</taxon>
        <taxon>Leptospira</taxon>
    </lineage>
</organism>
<accession>A0A8B3CRV6</accession>
<dbReference type="AlphaFoldDB" id="A0A8B3CRV6"/>
<name>A0A8B3CRV6_9LEPT</name>
<evidence type="ECO:0000313" key="1">
    <source>
        <dbReference type="EMBL" id="RHX86487.1"/>
    </source>
</evidence>
<comment type="caution">
    <text evidence="1">The sequence shown here is derived from an EMBL/GenBank/DDBJ whole genome shotgun (WGS) entry which is preliminary data.</text>
</comment>
<protein>
    <submittedName>
        <fullName evidence="1">Uncharacterized protein</fullName>
    </submittedName>
</protein>
<proteinExistence type="predicted"/>